<dbReference type="GO" id="GO:0009736">
    <property type="term" value="P:cytokinin-activated signaling pathway"/>
    <property type="evidence" value="ECO:0007669"/>
    <property type="project" value="InterPro"/>
</dbReference>
<organism evidence="4 5">
    <name type="scientific">Triticum urartu</name>
    <name type="common">Red wild einkorn</name>
    <name type="synonym">Crithodium urartu</name>
    <dbReference type="NCBI Taxonomy" id="4572"/>
    <lineage>
        <taxon>Eukaryota</taxon>
        <taxon>Viridiplantae</taxon>
        <taxon>Streptophyta</taxon>
        <taxon>Embryophyta</taxon>
        <taxon>Tracheophyta</taxon>
        <taxon>Spermatophyta</taxon>
        <taxon>Magnoliopsida</taxon>
        <taxon>Liliopsida</taxon>
        <taxon>Poales</taxon>
        <taxon>Poaceae</taxon>
        <taxon>BOP clade</taxon>
        <taxon>Pooideae</taxon>
        <taxon>Triticodae</taxon>
        <taxon>Triticeae</taxon>
        <taxon>Triticinae</taxon>
        <taxon>Triticum</taxon>
    </lineage>
</organism>
<proteinExistence type="predicted"/>
<dbReference type="SUPFAM" id="SSF52172">
    <property type="entry name" value="CheY-like"/>
    <property type="match status" value="1"/>
</dbReference>
<evidence type="ECO:0000256" key="1">
    <source>
        <dbReference type="ARBA" id="ARBA00023012"/>
    </source>
</evidence>
<dbReference type="InterPro" id="IPR045279">
    <property type="entry name" value="ARR-like"/>
</dbReference>
<accession>A0A8R7UTV0</accession>
<name>A0A8R7UTV0_TRIUA</name>
<dbReference type="Proteomes" id="UP000015106">
    <property type="component" value="Chromosome 6"/>
</dbReference>
<dbReference type="PANTHER" id="PTHR43874">
    <property type="entry name" value="TWO-COMPONENT RESPONSE REGULATOR"/>
    <property type="match status" value="1"/>
</dbReference>
<reference evidence="5" key="1">
    <citation type="journal article" date="2013" name="Nature">
        <title>Draft genome of the wheat A-genome progenitor Triticum urartu.</title>
        <authorList>
            <person name="Ling H.Q."/>
            <person name="Zhao S."/>
            <person name="Liu D."/>
            <person name="Wang J."/>
            <person name="Sun H."/>
            <person name="Zhang C."/>
            <person name="Fan H."/>
            <person name="Li D."/>
            <person name="Dong L."/>
            <person name="Tao Y."/>
            <person name="Gao C."/>
            <person name="Wu H."/>
            <person name="Li Y."/>
            <person name="Cui Y."/>
            <person name="Guo X."/>
            <person name="Zheng S."/>
            <person name="Wang B."/>
            <person name="Yu K."/>
            <person name="Liang Q."/>
            <person name="Yang W."/>
            <person name="Lou X."/>
            <person name="Chen J."/>
            <person name="Feng M."/>
            <person name="Jian J."/>
            <person name="Zhang X."/>
            <person name="Luo G."/>
            <person name="Jiang Y."/>
            <person name="Liu J."/>
            <person name="Wang Z."/>
            <person name="Sha Y."/>
            <person name="Zhang B."/>
            <person name="Wu H."/>
            <person name="Tang D."/>
            <person name="Shen Q."/>
            <person name="Xue P."/>
            <person name="Zou S."/>
            <person name="Wang X."/>
            <person name="Liu X."/>
            <person name="Wang F."/>
            <person name="Yang Y."/>
            <person name="An X."/>
            <person name="Dong Z."/>
            <person name="Zhang K."/>
            <person name="Zhang X."/>
            <person name="Luo M.C."/>
            <person name="Dvorak J."/>
            <person name="Tong Y."/>
            <person name="Wang J."/>
            <person name="Yang H."/>
            <person name="Li Z."/>
            <person name="Wang D."/>
            <person name="Zhang A."/>
            <person name="Wang J."/>
        </authorList>
    </citation>
    <scope>NUCLEOTIDE SEQUENCE</scope>
    <source>
        <strain evidence="5">cv. G1812</strain>
    </source>
</reference>
<keyword evidence="5" id="KW-1185">Reference proteome</keyword>
<evidence type="ECO:0000256" key="2">
    <source>
        <dbReference type="PROSITE-ProRule" id="PRU00169"/>
    </source>
</evidence>
<dbReference type="InterPro" id="IPR001789">
    <property type="entry name" value="Sig_transdc_resp-reg_receiver"/>
</dbReference>
<dbReference type="PANTHER" id="PTHR43874:SF1">
    <property type="entry name" value="TWO-COMPONENT RESPONSE REGULATOR-LIKE APRR1"/>
    <property type="match status" value="1"/>
</dbReference>
<dbReference type="InterPro" id="IPR011006">
    <property type="entry name" value="CheY-like_superfamily"/>
</dbReference>
<dbReference type="PROSITE" id="PS50110">
    <property type="entry name" value="RESPONSE_REGULATORY"/>
    <property type="match status" value="1"/>
</dbReference>
<dbReference type="AlphaFoldDB" id="A0A8R7UTV0"/>
<evidence type="ECO:0000313" key="4">
    <source>
        <dbReference type="EnsemblPlants" id="TuG1812G0600002499.01.T03"/>
    </source>
</evidence>
<sequence>MVGAGEGGRAGGSGAGVGGGQPFVDRSKVRILLCDSDPDSSRDVLRLLCNCSYQVTCAKSPRQVINMLNCEGAEIDIILAEVDLPVSKCFKMLKYIGRNKELRHIPIISKLSSSSHSSVQFLCHACSNDIVRMQLRSDVQQRRGFCCCQVLAARGSRVPGQAASHE</sequence>
<reference evidence="4" key="2">
    <citation type="submission" date="2018-03" db="EMBL/GenBank/DDBJ databases">
        <title>The Triticum urartu genome reveals the dynamic nature of wheat genome evolution.</title>
        <authorList>
            <person name="Ling H."/>
            <person name="Ma B."/>
            <person name="Shi X."/>
            <person name="Liu H."/>
            <person name="Dong L."/>
            <person name="Sun H."/>
            <person name="Cao Y."/>
            <person name="Gao Q."/>
            <person name="Zheng S."/>
            <person name="Li Y."/>
            <person name="Yu Y."/>
            <person name="Du H."/>
            <person name="Qi M."/>
            <person name="Li Y."/>
            <person name="Yu H."/>
            <person name="Cui Y."/>
            <person name="Wang N."/>
            <person name="Chen C."/>
            <person name="Wu H."/>
            <person name="Zhao Y."/>
            <person name="Zhang J."/>
            <person name="Li Y."/>
            <person name="Zhou W."/>
            <person name="Zhang B."/>
            <person name="Hu W."/>
            <person name="Eijk M."/>
            <person name="Tang J."/>
            <person name="Witsenboer H."/>
            <person name="Zhao S."/>
            <person name="Li Z."/>
            <person name="Zhang A."/>
            <person name="Wang D."/>
            <person name="Liang C."/>
        </authorList>
    </citation>
    <scope>NUCLEOTIDE SEQUENCE [LARGE SCALE GENOMIC DNA]</scope>
    <source>
        <strain evidence="4">cv. G1812</strain>
    </source>
</reference>
<dbReference type="Gramene" id="TuG1812G0600002499.01.T03">
    <property type="protein sequence ID" value="TuG1812G0600002499.01.T03"/>
    <property type="gene ID" value="TuG1812G0600002499.01"/>
</dbReference>
<keyword evidence="1" id="KW-0902">Two-component regulatory system</keyword>
<evidence type="ECO:0000313" key="5">
    <source>
        <dbReference type="Proteomes" id="UP000015106"/>
    </source>
</evidence>
<dbReference type="Gene3D" id="3.40.50.2300">
    <property type="match status" value="1"/>
</dbReference>
<gene>
    <name evidence="4" type="primary">LOC125513588</name>
</gene>
<dbReference type="EnsemblPlants" id="TuG1812G0600002499.01.T03">
    <property type="protein sequence ID" value="TuG1812G0600002499.01.T03"/>
    <property type="gene ID" value="TuG1812G0600002499.01"/>
</dbReference>
<comment type="caution">
    <text evidence="2">Lacks conserved residue(s) required for the propagation of feature annotation.</text>
</comment>
<feature type="domain" description="Response regulatory" evidence="3">
    <location>
        <begin position="30"/>
        <end position="143"/>
    </location>
</feature>
<protein>
    <recommendedName>
        <fullName evidence="3">Response regulatory domain-containing protein</fullName>
    </recommendedName>
</protein>
<dbReference type="GO" id="GO:0000160">
    <property type="term" value="P:phosphorelay signal transduction system"/>
    <property type="evidence" value="ECO:0007669"/>
    <property type="project" value="UniProtKB-KW"/>
</dbReference>
<reference evidence="4" key="3">
    <citation type="submission" date="2022-06" db="UniProtKB">
        <authorList>
            <consortium name="EnsemblPlants"/>
        </authorList>
    </citation>
    <scope>IDENTIFICATION</scope>
</reference>
<evidence type="ECO:0000259" key="3">
    <source>
        <dbReference type="PROSITE" id="PS50110"/>
    </source>
</evidence>